<evidence type="ECO:0000313" key="2">
    <source>
        <dbReference type="Proteomes" id="UP000241769"/>
    </source>
</evidence>
<protein>
    <submittedName>
        <fullName evidence="1">Uncharacterized protein</fullName>
    </submittedName>
</protein>
<dbReference type="EMBL" id="MDYQ01000002">
    <property type="protein sequence ID" value="PRP89570.1"/>
    <property type="molecule type" value="Genomic_DNA"/>
</dbReference>
<accession>A0A2P6P049</accession>
<gene>
    <name evidence="1" type="ORF">PROFUN_00834</name>
</gene>
<name>A0A2P6P049_9EUKA</name>
<evidence type="ECO:0000313" key="1">
    <source>
        <dbReference type="EMBL" id="PRP89570.1"/>
    </source>
</evidence>
<sequence length="175" mass="19863">MILTLGSYPTKTHYNGDFPCHQKFVNEDLLTPEAILSLASSSNVNLRKQEQAPKQQHYLDEIPTRERDTHSFHVYDYEETEDECESPHGKELDGYGEVSAIFATYGIVMPQAHLLQQQATYLQQQQMMMQPERYASSSLYNSPAAKCLPTPSFQLDGNEDSLTRMSQELKAVLGL</sequence>
<keyword evidence="2" id="KW-1185">Reference proteome</keyword>
<dbReference type="InParanoid" id="A0A2P6P049"/>
<dbReference type="Proteomes" id="UP000241769">
    <property type="component" value="Unassembled WGS sequence"/>
</dbReference>
<reference evidence="1 2" key="1">
    <citation type="journal article" date="2018" name="Genome Biol. Evol.">
        <title>Multiple Roots of Fruiting Body Formation in Amoebozoa.</title>
        <authorList>
            <person name="Hillmann F."/>
            <person name="Forbes G."/>
            <person name="Novohradska S."/>
            <person name="Ferling I."/>
            <person name="Riege K."/>
            <person name="Groth M."/>
            <person name="Westermann M."/>
            <person name="Marz M."/>
            <person name="Spaller T."/>
            <person name="Winckler T."/>
            <person name="Schaap P."/>
            <person name="Glockner G."/>
        </authorList>
    </citation>
    <scope>NUCLEOTIDE SEQUENCE [LARGE SCALE GENOMIC DNA]</scope>
    <source>
        <strain evidence="1 2">Jena</strain>
    </source>
</reference>
<comment type="caution">
    <text evidence="1">The sequence shown here is derived from an EMBL/GenBank/DDBJ whole genome shotgun (WGS) entry which is preliminary data.</text>
</comment>
<organism evidence="1 2">
    <name type="scientific">Planoprotostelium fungivorum</name>
    <dbReference type="NCBI Taxonomy" id="1890364"/>
    <lineage>
        <taxon>Eukaryota</taxon>
        <taxon>Amoebozoa</taxon>
        <taxon>Evosea</taxon>
        <taxon>Variosea</taxon>
        <taxon>Cavosteliida</taxon>
        <taxon>Cavosteliaceae</taxon>
        <taxon>Planoprotostelium</taxon>
    </lineage>
</organism>
<proteinExistence type="predicted"/>
<dbReference type="AlphaFoldDB" id="A0A2P6P049"/>